<keyword evidence="11 12" id="KW-0119">Carbohydrate metabolism</keyword>
<feature type="binding site" evidence="12">
    <location>
        <position position="140"/>
    </location>
    <ligand>
        <name>substrate</name>
    </ligand>
</feature>
<reference evidence="15 16" key="1">
    <citation type="journal article" date="2020" name="G3 (Bethesda)">
        <title>Whole Genome Sequencing and Comparative Genomics of Two Nematicidal Bacillus Strains Reveals a Wide Range of Possible Virulence Factors.</title>
        <authorList>
            <person name="Susic N."/>
            <person name="Janezic S."/>
            <person name="Rupnik M."/>
            <person name="Geric Stare B."/>
        </authorList>
    </citation>
    <scope>NUCLEOTIDE SEQUENCE [LARGE SCALE GENOMIC DNA]</scope>
    <source>
        <strain evidence="15 16">I-1582</strain>
    </source>
</reference>
<dbReference type="PANTHER" id="PTHR10584:SF166">
    <property type="entry name" value="RIBOKINASE"/>
    <property type="match status" value="1"/>
</dbReference>
<dbReference type="GO" id="GO:0005829">
    <property type="term" value="C:cytosol"/>
    <property type="evidence" value="ECO:0007669"/>
    <property type="project" value="TreeGrafter"/>
</dbReference>
<feature type="binding site" evidence="12">
    <location>
        <position position="246"/>
    </location>
    <ligand>
        <name>K(+)</name>
        <dbReference type="ChEBI" id="CHEBI:29103"/>
    </ligand>
</feature>
<evidence type="ECO:0000256" key="4">
    <source>
        <dbReference type="ARBA" id="ARBA00022679"/>
    </source>
</evidence>
<comment type="catalytic activity">
    <reaction evidence="12">
        <text>D-ribose + ATP = D-ribose 5-phosphate + ADP + H(+)</text>
        <dbReference type="Rhea" id="RHEA:13697"/>
        <dbReference type="ChEBI" id="CHEBI:15378"/>
        <dbReference type="ChEBI" id="CHEBI:30616"/>
        <dbReference type="ChEBI" id="CHEBI:47013"/>
        <dbReference type="ChEBI" id="CHEBI:78346"/>
        <dbReference type="ChEBI" id="CHEBI:456216"/>
        <dbReference type="EC" id="2.7.1.15"/>
    </reaction>
</comment>
<dbReference type="InterPro" id="IPR002139">
    <property type="entry name" value="Ribo/fructo_kinase"/>
</dbReference>
<dbReference type="CDD" id="cd01174">
    <property type="entry name" value="ribokinase"/>
    <property type="match status" value="1"/>
</dbReference>
<evidence type="ECO:0000256" key="12">
    <source>
        <dbReference type="HAMAP-Rule" id="MF_01987"/>
    </source>
</evidence>
<evidence type="ECO:0000256" key="13">
    <source>
        <dbReference type="PIRNR" id="PIRNR000535"/>
    </source>
</evidence>
<comment type="pathway">
    <text evidence="12">Carbohydrate metabolism; D-ribose degradation; D-ribose 5-phosphate from beta-D-ribopyranose: step 2/2.</text>
</comment>
<keyword evidence="9 12" id="KW-0460">Magnesium</keyword>
<evidence type="ECO:0000256" key="2">
    <source>
        <dbReference type="ARBA" id="ARBA00012035"/>
    </source>
</evidence>
<evidence type="ECO:0000256" key="3">
    <source>
        <dbReference type="ARBA" id="ARBA00016943"/>
    </source>
</evidence>
<keyword evidence="5 12" id="KW-0479">Metal-binding</keyword>
<dbReference type="UniPathway" id="UPA00704">
    <property type="reaction ID" value="UER00715"/>
</dbReference>
<dbReference type="SUPFAM" id="SSF53613">
    <property type="entry name" value="Ribokinase-like"/>
    <property type="match status" value="1"/>
</dbReference>
<dbReference type="InterPro" id="IPR029056">
    <property type="entry name" value="Ribokinase-like"/>
</dbReference>
<dbReference type="GO" id="GO:0009024">
    <property type="term" value="F:tagatose-6-phosphate kinase activity"/>
    <property type="evidence" value="ECO:0007669"/>
    <property type="project" value="UniProtKB-EC"/>
</dbReference>
<comment type="pathway">
    <text evidence="13">Carbohydrate metabolism; D-tagatose 6-phosphate degradation; D-glyceraldehyde 3-phosphate and glycerone phosphate from D-tagatose 6-phosphate: step 1/2.</text>
</comment>
<dbReference type="GO" id="GO:2001059">
    <property type="term" value="P:D-tagatose 6-phosphate catabolic process"/>
    <property type="evidence" value="ECO:0007669"/>
    <property type="project" value="UniProtKB-UniPathway"/>
</dbReference>
<feature type="binding site" evidence="12">
    <location>
        <begin position="39"/>
        <end position="43"/>
    </location>
    <ligand>
        <name>substrate</name>
    </ligand>
</feature>
<dbReference type="HAMAP" id="MF_01987">
    <property type="entry name" value="Ribokinase"/>
    <property type="match status" value="1"/>
</dbReference>
<keyword evidence="7 12" id="KW-0418">Kinase</keyword>
<evidence type="ECO:0000313" key="16">
    <source>
        <dbReference type="Proteomes" id="UP000465778"/>
    </source>
</evidence>
<evidence type="ECO:0000256" key="6">
    <source>
        <dbReference type="ARBA" id="ARBA00022741"/>
    </source>
</evidence>
<evidence type="ECO:0000256" key="1">
    <source>
        <dbReference type="ARBA" id="ARBA00005380"/>
    </source>
</evidence>
<sequence length="320" mass="34338">MAEITVVGSINIDIVALTDHYPNRGETIFGKKMELLPGGKGANQATACARLGKTVNMVGSIGQDTYGDILLDSLKASKVDISNIKRVKETSTGCAIITIDKTAENTMLVLKGANDELSVQDIEEAFSEINDSKVLLVQMEVPENVVIQSMIEARKKGMFVILDPAPAEGITVRALEYADLIIPNRQETKQLTGIDVTDIDTANKAAKYFEHMGVKQSIIKMADKGSLVYEDGRSTYIESIPVKAVDTVGAGDSFAGALACAIADGEDLVSAAEFATIVGAMKVTKLGAQVGIPTLDEVNQFCRERKISHYMTENRKTSSA</sequence>
<evidence type="ECO:0000313" key="15">
    <source>
        <dbReference type="EMBL" id="KAF0822210.1"/>
    </source>
</evidence>
<proteinExistence type="inferred from homology"/>
<dbReference type="GO" id="GO:0005524">
    <property type="term" value="F:ATP binding"/>
    <property type="evidence" value="ECO:0007669"/>
    <property type="project" value="UniProtKB-UniRule"/>
</dbReference>
<gene>
    <name evidence="12" type="primary">rbsK</name>
    <name evidence="15" type="ORF">KIS1582_4036</name>
</gene>
<dbReference type="EC" id="2.7.1.15" evidence="2 12"/>
<evidence type="ECO:0000259" key="14">
    <source>
        <dbReference type="Pfam" id="PF00294"/>
    </source>
</evidence>
<feature type="binding site" evidence="12">
    <location>
        <position position="252"/>
    </location>
    <ligand>
        <name>substrate</name>
    </ligand>
</feature>
<dbReference type="GO" id="GO:0004747">
    <property type="term" value="F:ribokinase activity"/>
    <property type="evidence" value="ECO:0007669"/>
    <property type="project" value="UniProtKB-UniRule"/>
</dbReference>
<dbReference type="GO" id="GO:0005988">
    <property type="term" value="P:lactose metabolic process"/>
    <property type="evidence" value="ECO:0007669"/>
    <property type="project" value="UniProtKB-KW"/>
</dbReference>
<dbReference type="InterPro" id="IPR002173">
    <property type="entry name" value="Carboh/pur_kinase_PfkB_CS"/>
</dbReference>
<accession>A0A800MTY9</accession>
<evidence type="ECO:0000256" key="5">
    <source>
        <dbReference type="ARBA" id="ARBA00022723"/>
    </source>
</evidence>
<dbReference type="EMBL" id="VDEM01000065">
    <property type="protein sequence ID" value="KAF0822210.1"/>
    <property type="molecule type" value="Genomic_DNA"/>
</dbReference>
<comment type="cofactor">
    <cofactor evidence="12">
        <name>Mg(2+)</name>
        <dbReference type="ChEBI" id="CHEBI:18420"/>
    </cofactor>
    <text evidence="12">Requires a divalent cation, most likely magnesium in vivo, as an electrophilic catalyst to aid phosphoryl group transfer. It is the chelate of the metal and the nucleotide that is the actual substrate.</text>
</comment>
<comment type="function">
    <text evidence="12">Catalyzes the phosphorylation of ribose at O-5 in a reaction requiring ATP and magnesium. The resulting D-ribose-5-phosphate can then be used either for sythesis of nucleotides, histidine, and tryptophan, or as a component of the pentose phosphate pathway.</text>
</comment>
<comment type="caution">
    <text evidence="12">Lacks conserved residue(s) required for the propagation of feature annotation.</text>
</comment>
<keyword evidence="10 12" id="KW-0630">Potassium</keyword>
<feature type="binding site" evidence="12">
    <location>
        <position position="184"/>
    </location>
    <ligand>
        <name>ATP</name>
        <dbReference type="ChEBI" id="CHEBI:30616"/>
    </ligand>
</feature>
<dbReference type="RefSeq" id="WP_159346379.1">
    <property type="nucleotide sequence ID" value="NZ_JBALOT010000032.1"/>
</dbReference>
<dbReference type="PROSITE" id="PS00583">
    <property type="entry name" value="PFKB_KINASES_1"/>
    <property type="match status" value="1"/>
</dbReference>
<feature type="binding site" evidence="12">
    <location>
        <position position="282"/>
    </location>
    <ligand>
        <name>K(+)</name>
        <dbReference type="ChEBI" id="CHEBI:29103"/>
    </ligand>
</feature>
<comment type="similarity">
    <text evidence="1">Belongs to the carbohydrate kinase pfkB family.</text>
</comment>
<dbReference type="InterPro" id="IPR017583">
    <property type="entry name" value="Tagatose/fructose_Pkinase"/>
</dbReference>
<dbReference type="InterPro" id="IPR011611">
    <property type="entry name" value="PfkB_dom"/>
</dbReference>
<feature type="binding site" evidence="12">
    <location>
        <begin position="11"/>
        <end position="13"/>
    </location>
    <ligand>
        <name>substrate</name>
    </ligand>
</feature>
<comment type="subcellular location">
    <subcellularLocation>
        <location evidence="12">Cytoplasm</location>
    </subcellularLocation>
</comment>
<comment type="caution">
    <text evidence="15">The sequence shown here is derived from an EMBL/GenBank/DDBJ whole genome shotgun (WGS) entry which is preliminary data.</text>
</comment>
<comment type="similarity">
    <text evidence="13">Belongs to the carbohydrate kinase PfkB family. LacC subfamily.</text>
</comment>
<feature type="binding site" evidence="12">
    <location>
        <position position="285"/>
    </location>
    <ligand>
        <name>K(+)</name>
        <dbReference type="ChEBI" id="CHEBI:29103"/>
    </ligand>
</feature>
<dbReference type="PIRSF" id="PIRSF000535">
    <property type="entry name" value="1PFK/6PFK/LacC"/>
    <property type="match status" value="1"/>
</dbReference>
<keyword evidence="12" id="KW-0963">Cytoplasm</keyword>
<feature type="active site" description="Proton acceptor" evidence="12">
    <location>
        <position position="252"/>
    </location>
</feature>
<dbReference type="Proteomes" id="UP000465778">
    <property type="component" value="Unassembled WGS sequence"/>
</dbReference>
<evidence type="ECO:0000256" key="10">
    <source>
        <dbReference type="ARBA" id="ARBA00022958"/>
    </source>
</evidence>
<protein>
    <recommendedName>
        <fullName evidence="3 12">Ribokinase</fullName>
        <shortName evidence="12">RK</shortName>
        <ecNumber evidence="2 12">2.7.1.15</ecNumber>
    </recommendedName>
</protein>
<dbReference type="UniPathway" id="UPA00916">
    <property type="reaction ID" value="UER00889"/>
</dbReference>
<dbReference type="GO" id="GO:0046872">
    <property type="term" value="F:metal ion binding"/>
    <property type="evidence" value="ECO:0007669"/>
    <property type="project" value="UniProtKB-KW"/>
</dbReference>
<feature type="domain" description="Carbohydrate kinase PfkB" evidence="14">
    <location>
        <begin position="1"/>
        <end position="294"/>
    </location>
</feature>
<dbReference type="GO" id="GO:0019303">
    <property type="term" value="P:D-ribose catabolic process"/>
    <property type="evidence" value="ECO:0007669"/>
    <property type="project" value="UniProtKB-UniRule"/>
</dbReference>
<evidence type="ECO:0000256" key="8">
    <source>
        <dbReference type="ARBA" id="ARBA00022840"/>
    </source>
</evidence>
<comment type="subunit">
    <text evidence="12">Homodimer.</text>
</comment>
<dbReference type="Gene3D" id="3.40.1190.20">
    <property type="match status" value="1"/>
</dbReference>
<comment type="activity regulation">
    <text evidence="12">Activated by a monovalent cation that binds near, but not in, the active site. The most likely occupant of the site in vivo is potassium. Ion binding induces a conformational change that may alter substrate affinity.</text>
</comment>
<evidence type="ECO:0000256" key="9">
    <source>
        <dbReference type="ARBA" id="ARBA00022842"/>
    </source>
</evidence>
<dbReference type="Pfam" id="PF00294">
    <property type="entry name" value="PfkB"/>
    <property type="match status" value="1"/>
</dbReference>
<feature type="binding site" evidence="12">
    <location>
        <begin position="251"/>
        <end position="252"/>
    </location>
    <ligand>
        <name>ATP</name>
        <dbReference type="ChEBI" id="CHEBI:30616"/>
    </ligand>
</feature>
<feature type="binding site" evidence="12">
    <location>
        <position position="248"/>
    </location>
    <ligand>
        <name>K(+)</name>
        <dbReference type="ChEBI" id="CHEBI:29103"/>
    </ligand>
</feature>
<dbReference type="AlphaFoldDB" id="A0A800MTY9"/>
<name>A0A800MTY9_CYTFI</name>
<evidence type="ECO:0000256" key="11">
    <source>
        <dbReference type="ARBA" id="ARBA00023277"/>
    </source>
</evidence>
<comment type="similarity">
    <text evidence="12">Belongs to the carbohydrate kinase PfkB family. Ribokinase subfamily.</text>
</comment>
<keyword evidence="6 12" id="KW-0547">Nucleotide-binding</keyword>
<dbReference type="OrthoDB" id="9775849at2"/>
<feature type="binding site" evidence="12">
    <location>
        <position position="287"/>
    </location>
    <ligand>
        <name>K(+)</name>
        <dbReference type="ChEBI" id="CHEBI:29103"/>
    </ligand>
</feature>
<organism evidence="15 16">
    <name type="scientific">Cytobacillus firmus</name>
    <name type="common">Bacillus firmus</name>
    <dbReference type="NCBI Taxonomy" id="1399"/>
    <lineage>
        <taxon>Bacteria</taxon>
        <taxon>Bacillati</taxon>
        <taxon>Bacillota</taxon>
        <taxon>Bacilli</taxon>
        <taxon>Bacillales</taxon>
        <taxon>Bacillaceae</taxon>
        <taxon>Cytobacillus</taxon>
    </lineage>
</organism>
<comment type="catalytic activity">
    <reaction evidence="13">
        <text>D-tagatofuranose 6-phosphate + ATP = D-tagatofuranose 1,6-bisphosphate + ADP + H(+)</text>
        <dbReference type="Rhea" id="RHEA:12420"/>
        <dbReference type="ChEBI" id="CHEBI:15378"/>
        <dbReference type="ChEBI" id="CHEBI:30616"/>
        <dbReference type="ChEBI" id="CHEBI:58694"/>
        <dbReference type="ChEBI" id="CHEBI:58695"/>
        <dbReference type="ChEBI" id="CHEBI:456216"/>
        <dbReference type="EC" id="2.7.1.144"/>
    </reaction>
</comment>
<dbReference type="PROSITE" id="PS00584">
    <property type="entry name" value="PFKB_KINASES_2"/>
    <property type="match status" value="1"/>
</dbReference>
<keyword evidence="13" id="KW-0423">Lactose metabolism</keyword>
<dbReference type="NCBIfam" id="TIGR02152">
    <property type="entry name" value="D_ribokin_bact"/>
    <property type="match status" value="1"/>
</dbReference>
<dbReference type="InterPro" id="IPR011877">
    <property type="entry name" value="Ribokinase"/>
</dbReference>
<keyword evidence="4 12" id="KW-0808">Transferase</keyword>
<evidence type="ECO:0000256" key="7">
    <source>
        <dbReference type="ARBA" id="ARBA00022777"/>
    </source>
</evidence>
<dbReference type="PRINTS" id="PR00990">
    <property type="entry name" value="RIBOKINASE"/>
</dbReference>
<keyword evidence="8 12" id="KW-0067">ATP-binding</keyword>
<dbReference type="PANTHER" id="PTHR10584">
    <property type="entry name" value="SUGAR KINASE"/>
    <property type="match status" value="1"/>
</dbReference>